<evidence type="ECO:0000256" key="2">
    <source>
        <dbReference type="ARBA" id="ARBA00012417"/>
    </source>
</evidence>
<organism evidence="17 18">
    <name type="scientific">Candidatus Sulfotelmatobacter kueseliae</name>
    <dbReference type="NCBI Taxonomy" id="2042962"/>
    <lineage>
        <taxon>Bacteria</taxon>
        <taxon>Pseudomonadati</taxon>
        <taxon>Acidobacteriota</taxon>
        <taxon>Terriglobia</taxon>
        <taxon>Terriglobales</taxon>
        <taxon>Candidatus Korobacteraceae</taxon>
        <taxon>Candidatus Sulfotelmatobacter</taxon>
    </lineage>
</organism>
<dbReference type="GO" id="GO:0003677">
    <property type="term" value="F:DNA binding"/>
    <property type="evidence" value="ECO:0007669"/>
    <property type="project" value="UniProtKB-UniRule"/>
</dbReference>
<keyword evidence="13" id="KW-0269">Exonuclease</keyword>
<evidence type="ECO:0000256" key="5">
    <source>
        <dbReference type="ARBA" id="ARBA00022695"/>
    </source>
</evidence>
<feature type="domain" description="DNA-directed DNA polymerase family A palm" evidence="16">
    <location>
        <begin position="699"/>
        <end position="905"/>
    </location>
</feature>
<dbReference type="InterPro" id="IPR036397">
    <property type="entry name" value="RNaseH_sf"/>
</dbReference>
<dbReference type="SUPFAM" id="SSF88723">
    <property type="entry name" value="PIN domain-like"/>
    <property type="match status" value="1"/>
</dbReference>
<name>A0A2U3KHE7_9BACT</name>
<dbReference type="NCBIfam" id="TIGR00593">
    <property type="entry name" value="pola"/>
    <property type="match status" value="1"/>
</dbReference>
<dbReference type="Gene3D" id="1.10.150.20">
    <property type="entry name" value="5' to 3' exonuclease, C-terminal subdomain"/>
    <property type="match status" value="2"/>
</dbReference>
<dbReference type="InterPro" id="IPR020046">
    <property type="entry name" value="5-3_exonucl_a-hlix_arch_N"/>
</dbReference>
<evidence type="ECO:0000256" key="12">
    <source>
        <dbReference type="NCBIfam" id="TIGR00593"/>
    </source>
</evidence>
<dbReference type="InterPro" id="IPR029060">
    <property type="entry name" value="PIN-like_dom_sf"/>
</dbReference>
<dbReference type="InterPro" id="IPR002298">
    <property type="entry name" value="DNA_polymerase_A"/>
</dbReference>
<dbReference type="Gene3D" id="3.30.70.370">
    <property type="match status" value="1"/>
</dbReference>
<dbReference type="SUPFAM" id="SSF56672">
    <property type="entry name" value="DNA/RNA polymerases"/>
    <property type="match status" value="1"/>
</dbReference>
<evidence type="ECO:0000313" key="17">
    <source>
        <dbReference type="EMBL" id="SPF38950.1"/>
    </source>
</evidence>
<dbReference type="CDD" id="cd06140">
    <property type="entry name" value="DNA_polA_I_Bacillus_like_exo"/>
    <property type="match status" value="1"/>
</dbReference>
<evidence type="ECO:0000259" key="16">
    <source>
        <dbReference type="SMART" id="SM00482"/>
    </source>
</evidence>
<dbReference type="InterPro" id="IPR019760">
    <property type="entry name" value="DNA-dir_DNA_pol_A_CS"/>
</dbReference>
<keyword evidence="9 13" id="KW-0238">DNA-binding</keyword>
<proteinExistence type="inferred from homology"/>
<dbReference type="PRINTS" id="PR00868">
    <property type="entry name" value="DNAPOLI"/>
</dbReference>
<evidence type="ECO:0000259" key="15">
    <source>
        <dbReference type="SMART" id="SM00475"/>
    </source>
</evidence>
<dbReference type="FunFam" id="1.10.150.20:FF:000003">
    <property type="entry name" value="DNA polymerase I"/>
    <property type="match status" value="1"/>
</dbReference>
<dbReference type="PROSITE" id="PS00447">
    <property type="entry name" value="DNA_POLYMERASE_A"/>
    <property type="match status" value="1"/>
</dbReference>
<dbReference type="GO" id="GO:0006302">
    <property type="term" value="P:double-strand break repair"/>
    <property type="evidence" value="ECO:0007669"/>
    <property type="project" value="TreeGrafter"/>
</dbReference>
<dbReference type="InterPro" id="IPR018320">
    <property type="entry name" value="DNA_polymerase_1"/>
</dbReference>
<keyword evidence="8 13" id="KW-0239">DNA-directed DNA polymerase</keyword>
<evidence type="ECO:0000256" key="14">
    <source>
        <dbReference type="SAM" id="MobiDB-lite"/>
    </source>
</evidence>
<evidence type="ECO:0000256" key="10">
    <source>
        <dbReference type="ARBA" id="ARBA00023204"/>
    </source>
</evidence>
<dbReference type="GO" id="GO:0003887">
    <property type="term" value="F:DNA-directed DNA polymerase activity"/>
    <property type="evidence" value="ECO:0007669"/>
    <property type="project" value="UniProtKB-UniRule"/>
</dbReference>
<dbReference type="PANTHER" id="PTHR10133:SF27">
    <property type="entry name" value="DNA POLYMERASE NU"/>
    <property type="match status" value="1"/>
</dbReference>
<dbReference type="InterPro" id="IPR036279">
    <property type="entry name" value="5-3_exonuclease_C_sf"/>
</dbReference>
<dbReference type="CDD" id="cd09898">
    <property type="entry name" value="H3TH_53EXO"/>
    <property type="match status" value="1"/>
</dbReference>
<dbReference type="GO" id="GO:0006261">
    <property type="term" value="P:DNA-templated DNA replication"/>
    <property type="evidence" value="ECO:0007669"/>
    <property type="project" value="UniProtKB-UniRule"/>
</dbReference>
<dbReference type="SUPFAM" id="SSF47807">
    <property type="entry name" value="5' to 3' exonuclease, C-terminal subdomain"/>
    <property type="match status" value="1"/>
</dbReference>
<sequence>MPPRKKTSASAAPAASPPASGRVPAQSASAHGRIFLMDTMSFIFRAYHAMARQRPMSTKSGLPTAAIYVFVNMLRKLREDFAPEFLAAVFDVAGPTFRDEQAETVTTVRKFDIKTQTFTEVEYKGYKANRAAMPEDLAQQVPYIRRALEAYRIPILEMARFEADDVIGTLAREAAEASHPVYVVSSDKDMMQLVNDKVQILNPPKDNLICDAAKVEEILGVPPERVVDVMALRGDAIDNIPGAPGIGDKGSVEIIRRFGTVEQALERAAEVEKKTYRESLLNNRETILFSKSMVTIDTNAPVELDVKAMRVGEPDVDALRELFTELEFTSLLKELLPVVEVSEAHYGEAKLAEDVGNVVRAVGAGGALAVAVEGESEEFPPNENRVGWGAQAEEEEEKPQQGQLSLMAAAAPVAALRRVAISAAAGSATIVKLDSGETADALRSALTDADLPKAIHDYKDTIHALAPLGITPAGVRHDPMLYSYLLDPTYSSHWLADVALRRFNLKLAGELAEAADITGRLAGALRAEVEQAGLGKLYEEMDLPLVPVLARMEQAGVKIDTAALARMSTELQQEIAAKEKEIYEAAGMEFNVVSPKQLGDVLFNRMNLPKPVKYGKGRTISTAVDVLEELAENHPIARMVLDYRQLTKLKSTYVDALPALINPATGRLHTTFYQAGTATGRLSSANPNLQNIPVRTELGRGIRAAFTAEPGHVLLTADYSQIELRLLAHFSRDPILVEAYRRGDDIHTLTASQVFGVPPLMVTPDHRRQAKVVNFGIVYGLSAFGLSQQLGIEPGEAKQFITNYFEKYKGVRAFIDKTLEEARRELKVRTLFGRVRPIPDINSKNVNQRGFAERTAVNTPLQGTAADLIKIAMIRIDAAVRERGLKSRMTLQVHDELVFEVPEDEVEIMKPLVREHMEKAHALAVPLEVEMGVGANWRDLE</sequence>
<dbReference type="Gene3D" id="3.40.50.1010">
    <property type="entry name" value="5'-nuclease"/>
    <property type="match status" value="1"/>
</dbReference>
<dbReference type="InterPro" id="IPR020045">
    <property type="entry name" value="DNA_polI_H3TH"/>
</dbReference>
<dbReference type="EC" id="2.7.7.7" evidence="2 12"/>
<dbReference type="CDD" id="cd09859">
    <property type="entry name" value="PIN_53EXO"/>
    <property type="match status" value="1"/>
</dbReference>
<keyword evidence="13" id="KW-0540">Nuclease</keyword>
<dbReference type="Pfam" id="PF02739">
    <property type="entry name" value="5_3_exonuc_N"/>
    <property type="match status" value="2"/>
</dbReference>
<dbReference type="Pfam" id="PF22619">
    <property type="entry name" value="DNA_polI_exo1"/>
    <property type="match status" value="1"/>
</dbReference>
<gene>
    <name evidence="13 17" type="primary">polA</name>
    <name evidence="17" type="ORF">SBA1_230016</name>
</gene>
<keyword evidence="10 13" id="KW-0234">DNA repair</keyword>
<keyword evidence="6 13" id="KW-0235">DNA replication</keyword>
<dbReference type="FunFam" id="1.10.150.20:FF:000002">
    <property type="entry name" value="DNA polymerase I"/>
    <property type="match status" value="1"/>
</dbReference>
<dbReference type="CDD" id="cd08637">
    <property type="entry name" value="DNA_pol_A_pol_I_C"/>
    <property type="match status" value="1"/>
</dbReference>
<accession>A0A2U3KHE7</accession>
<dbReference type="NCBIfam" id="NF004397">
    <property type="entry name" value="PRK05755.1"/>
    <property type="match status" value="1"/>
</dbReference>
<dbReference type="AlphaFoldDB" id="A0A2U3KHE7"/>
<dbReference type="Gene3D" id="3.30.420.10">
    <property type="entry name" value="Ribonuclease H-like superfamily/Ribonuclease H"/>
    <property type="match status" value="1"/>
</dbReference>
<dbReference type="SUPFAM" id="SSF53098">
    <property type="entry name" value="Ribonuclease H-like"/>
    <property type="match status" value="1"/>
</dbReference>
<dbReference type="InterPro" id="IPR002421">
    <property type="entry name" value="5-3_exonuclease"/>
</dbReference>
<evidence type="ECO:0000256" key="9">
    <source>
        <dbReference type="ARBA" id="ARBA00023125"/>
    </source>
</evidence>
<reference evidence="18" key="1">
    <citation type="submission" date="2018-02" db="EMBL/GenBank/DDBJ databases">
        <authorList>
            <person name="Hausmann B."/>
        </authorList>
    </citation>
    <scope>NUCLEOTIDE SEQUENCE [LARGE SCALE GENOMIC DNA]</scope>
    <source>
        <strain evidence="18">Peat soil MAG SbA1</strain>
    </source>
</reference>
<dbReference type="EMBL" id="OMOD01000115">
    <property type="protein sequence ID" value="SPF38950.1"/>
    <property type="molecule type" value="Genomic_DNA"/>
</dbReference>
<dbReference type="Pfam" id="PF01367">
    <property type="entry name" value="5_3_exonuc"/>
    <property type="match status" value="1"/>
</dbReference>
<feature type="compositionally biased region" description="Low complexity" evidence="14">
    <location>
        <begin position="8"/>
        <end position="20"/>
    </location>
</feature>
<dbReference type="FunFam" id="1.20.1060.10:FF:000001">
    <property type="entry name" value="DNA polymerase I"/>
    <property type="match status" value="1"/>
</dbReference>
<dbReference type="SMART" id="SM00475">
    <property type="entry name" value="53EXOc"/>
    <property type="match status" value="1"/>
</dbReference>
<evidence type="ECO:0000256" key="13">
    <source>
        <dbReference type="RuleBase" id="RU004460"/>
    </source>
</evidence>
<evidence type="ECO:0000256" key="6">
    <source>
        <dbReference type="ARBA" id="ARBA00022705"/>
    </source>
</evidence>
<evidence type="ECO:0000313" key="18">
    <source>
        <dbReference type="Proteomes" id="UP000238701"/>
    </source>
</evidence>
<dbReference type="Gene3D" id="1.20.1060.10">
    <property type="entry name" value="Taq DNA Polymerase, Chain T, domain 4"/>
    <property type="match status" value="1"/>
</dbReference>
<dbReference type="SMART" id="SM00482">
    <property type="entry name" value="POLAc"/>
    <property type="match status" value="1"/>
</dbReference>
<evidence type="ECO:0000256" key="3">
    <source>
        <dbReference type="ARBA" id="ARBA00020311"/>
    </source>
</evidence>
<dbReference type="SMART" id="SM00279">
    <property type="entry name" value="HhH2"/>
    <property type="match status" value="1"/>
</dbReference>
<dbReference type="InterPro" id="IPR012337">
    <property type="entry name" value="RNaseH-like_sf"/>
</dbReference>
<keyword evidence="13" id="KW-0378">Hydrolase</keyword>
<evidence type="ECO:0000256" key="8">
    <source>
        <dbReference type="ARBA" id="ARBA00022932"/>
    </source>
</evidence>
<comment type="similarity">
    <text evidence="1 13">Belongs to the DNA polymerase type-A family.</text>
</comment>
<keyword evidence="7 13" id="KW-0227">DNA damage</keyword>
<keyword evidence="5 13" id="KW-0548">Nucleotidyltransferase</keyword>
<keyword evidence="4 13" id="KW-0808">Transferase</keyword>
<evidence type="ECO:0000256" key="11">
    <source>
        <dbReference type="ARBA" id="ARBA00049244"/>
    </source>
</evidence>
<dbReference type="Proteomes" id="UP000238701">
    <property type="component" value="Unassembled WGS sequence"/>
</dbReference>
<dbReference type="InterPro" id="IPR043502">
    <property type="entry name" value="DNA/RNA_pol_sf"/>
</dbReference>
<comment type="catalytic activity">
    <reaction evidence="11 13">
        <text>DNA(n) + a 2'-deoxyribonucleoside 5'-triphosphate = DNA(n+1) + diphosphate</text>
        <dbReference type="Rhea" id="RHEA:22508"/>
        <dbReference type="Rhea" id="RHEA-COMP:17339"/>
        <dbReference type="Rhea" id="RHEA-COMP:17340"/>
        <dbReference type="ChEBI" id="CHEBI:33019"/>
        <dbReference type="ChEBI" id="CHEBI:61560"/>
        <dbReference type="ChEBI" id="CHEBI:173112"/>
        <dbReference type="EC" id="2.7.7.7"/>
    </reaction>
</comment>
<evidence type="ECO:0000256" key="7">
    <source>
        <dbReference type="ARBA" id="ARBA00022763"/>
    </source>
</evidence>
<evidence type="ECO:0000256" key="1">
    <source>
        <dbReference type="ARBA" id="ARBA00007705"/>
    </source>
</evidence>
<dbReference type="GO" id="GO:0008409">
    <property type="term" value="F:5'-3' exonuclease activity"/>
    <property type="evidence" value="ECO:0007669"/>
    <property type="project" value="UniProtKB-UniRule"/>
</dbReference>
<comment type="function">
    <text evidence="13">In addition to polymerase activity, this DNA polymerase exhibits 5'-3' exonuclease activity.</text>
</comment>
<dbReference type="PANTHER" id="PTHR10133">
    <property type="entry name" value="DNA POLYMERASE I"/>
    <property type="match status" value="1"/>
</dbReference>
<protein>
    <recommendedName>
        <fullName evidence="3 12">DNA polymerase I</fullName>
        <ecNumber evidence="2 12">2.7.7.7</ecNumber>
    </recommendedName>
</protein>
<dbReference type="InterPro" id="IPR054690">
    <property type="entry name" value="DNA_polI_exonuclease"/>
</dbReference>
<dbReference type="InterPro" id="IPR001098">
    <property type="entry name" value="DNA-dir_DNA_pol_A_palm_dom"/>
</dbReference>
<feature type="region of interest" description="Disordered" evidence="14">
    <location>
        <begin position="1"/>
        <end position="25"/>
    </location>
</feature>
<feature type="domain" description="5'-3' exonuclease" evidence="15">
    <location>
        <begin position="32"/>
        <end position="312"/>
    </location>
</feature>
<evidence type="ECO:0000256" key="4">
    <source>
        <dbReference type="ARBA" id="ARBA00022679"/>
    </source>
</evidence>
<dbReference type="InterPro" id="IPR008918">
    <property type="entry name" value="HhH2"/>
</dbReference>
<dbReference type="Pfam" id="PF00476">
    <property type="entry name" value="DNA_pol_A"/>
    <property type="match status" value="1"/>
</dbReference>